<evidence type="ECO:0000313" key="2">
    <source>
        <dbReference type="EMBL" id="CAI0427926.1"/>
    </source>
</evidence>
<organism evidence="2 3">
    <name type="scientific">Linum tenue</name>
    <dbReference type="NCBI Taxonomy" id="586396"/>
    <lineage>
        <taxon>Eukaryota</taxon>
        <taxon>Viridiplantae</taxon>
        <taxon>Streptophyta</taxon>
        <taxon>Embryophyta</taxon>
        <taxon>Tracheophyta</taxon>
        <taxon>Spermatophyta</taxon>
        <taxon>Magnoliopsida</taxon>
        <taxon>eudicotyledons</taxon>
        <taxon>Gunneridae</taxon>
        <taxon>Pentapetalae</taxon>
        <taxon>rosids</taxon>
        <taxon>fabids</taxon>
        <taxon>Malpighiales</taxon>
        <taxon>Linaceae</taxon>
        <taxon>Linum</taxon>
    </lineage>
</organism>
<sequence length="182" mass="20054">MAEKSRQQLAESTLAELAEKTRQQLAESTLAELAEKSRQQLAESTLAELAESTLAELAESTRQQLAESTLAELAEKTRQQLAESTRAELAESTRQQLAESTRQRWPRSALGPSWPRALGSAGREMHSAALAEDSRPPVRDLSASYKGWPRFLAWGGRVHSAGLAESTCSGLKYRFFSVFPHV</sequence>
<evidence type="ECO:0000313" key="3">
    <source>
        <dbReference type="Proteomes" id="UP001154282"/>
    </source>
</evidence>
<evidence type="ECO:0000256" key="1">
    <source>
        <dbReference type="SAM" id="MobiDB-lite"/>
    </source>
</evidence>
<keyword evidence="3" id="KW-1185">Reference proteome</keyword>
<gene>
    <name evidence="2" type="ORF">LITE_LOCUS21397</name>
</gene>
<accession>A0AAV0L135</accession>
<dbReference type="AlphaFoldDB" id="A0AAV0L135"/>
<dbReference type="Proteomes" id="UP001154282">
    <property type="component" value="Unassembled WGS sequence"/>
</dbReference>
<protein>
    <submittedName>
        <fullName evidence="2">Uncharacterized protein</fullName>
    </submittedName>
</protein>
<reference evidence="2" key="1">
    <citation type="submission" date="2022-08" db="EMBL/GenBank/DDBJ databases">
        <authorList>
            <person name="Gutierrez-Valencia J."/>
        </authorList>
    </citation>
    <scope>NUCLEOTIDE SEQUENCE</scope>
</reference>
<dbReference type="EMBL" id="CAMGYJ010000006">
    <property type="protein sequence ID" value="CAI0427926.1"/>
    <property type="molecule type" value="Genomic_DNA"/>
</dbReference>
<comment type="caution">
    <text evidence="2">The sequence shown here is derived from an EMBL/GenBank/DDBJ whole genome shotgun (WGS) entry which is preliminary data.</text>
</comment>
<name>A0AAV0L135_9ROSI</name>
<feature type="region of interest" description="Disordered" evidence="1">
    <location>
        <begin position="76"/>
        <end position="136"/>
    </location>
</feature>
<proteinExistence type="predicted"/>